<feature type="transmembrane region" description="Helical" evidence="14">
    <location>
        <begin position="230"/>
        <end position="252"/>
    </location>
</feature>
<comment type="caution">
    <text evidence="17">The sequence shown here is derived from an EMBL/GenBank/DDBJ whole genome shotgun (WGS) entry which is preliminary data.</text>
</comment>
<keyword evidence="12" id="KW-0902">Two-component regulatory system</keyword>
<dbReference type="EC" id="2.7.13.3" evidence="3"/>
<evidence type="ECO:0000256" key="11">
    <source>
        <dbReference type="ARBA" id="ARBA00022989"/>
    </source>
</evidence>
<dbReference type="Pfam" id="PF00512">
    <property type="entry name" value="HisKA"/>
    <property type="match status" value="1"/>
</dbReference>
<organism evidence="17 18">
    <name type="scientific">Paramagnetospirillum marisnigri</name>
    <dbReference type="NCBI Taxonomy" id="1285242"/>
    <lineage>
        <taxon>Bacteria</taxon>
        <taxon>Pseudomonadati</taxon>
        <taxon>Pseudomonadota</taxon>
        <taxon>Alphaproteobacteria</taxon>
        <taxon>Rhodospirillales</taxon>
        <taxon>Magnetospirillaceae</taxon>
        <taxon>Paramagnetospirillum</taxon>
    </lineage>
</organism>
<feature type="transmembrane region" description="Helical" evidence="14">
    <location>
        <begin position="109"/>
        <end position="129"/>
    </location>
</feature>
<feature type="domain" description="Histidine kinase" evidence="15">
    <location>
        <begin position="308"/>
        <end position="524"/>
    </location>
</feature>
<dbReference type="InterPro" id="IPR004358">
    <property type="entry name" value="Sig_transdc_His_kin-like_C"/>
</dbReference>
<evidence type="ECO:0000256" key="3">
    <source>
        <dbReference type="ARBA" id="ARBA00012438"/>
    </source>
</evidence>
<evidence type="ECO:0000256" key="10">
    <source>
        <dbReference type="ARBA" id="ARBA00022840"/>
    </source>
</evidence>
<dbReference type="SUPFAM" id="SSF55874">
    <property type="entry name" value="ATPase domain of HSP90 chaperone/DNA topoisomerase II/histidine kinase"/>
    <property type="match status" value="1"/>
</dbReference>
<dbReference type="Pfam" id="PF02518">
    <property type="entry name" value="HATPase_c"/>
    <property type="match status" value="1"/>
</dbReference>
<dbReference type="SUPFAM" id="SSF47384">
    <property type="entry name" value="Homodimeric domain of signal transducing histidine kinase"/>
    <property type="match status" value="1"/>
</dbReference>
<gene>
    <name evidence="16" type="ORF">A6A04_07345</name>
    <name evidence="17" type="ORF">A6A04_07475</name>
</gene>
<dbReference type="Pfam" id="PF05231">
    <property type="entry name" value="MASE1"/>
    <property type="match status" value="1"/>
</dbReference>
<keyword evidence="13 14" id="KW-0472">Membrane</keyword>
<dbReference type="InterPro" id="IPR036890">
    <property type="entry name" value="HATPase_C_sf"/>
</dbReference>
<dbReference type="RefSeq" id="WP_068495461.1">
    <property type="nucleotide sequence ID" value="NZ_LWQT01000098.1"/>
</dbReference>
<evidence type="ECO:0000256" key="1">
    <source>
        <dbReference type="ARBA" id="ARBA00000085"/>
    </source>
</evidence>
<keyword evidence="18" id="KW-1185">Reference proteome</keyword>
<evidence type="ECO:0000256" key="12">
    <source>
        <dbReference type="ARBA" id="ARBA00023012"/>
    </source>
</evidence>
<dbReference type="OrthoDB" id="9795133at2"/>
<feature type="transmembrane region" description="Helical" evidence="14">
    <location>
        <begin position="206"/>
        <end position="223"/>
    </location>
</feature>
<dbReference type="STRING" id="1285242.A6A04_07345"/>
<proteinExistence type="predicted"/>
<evidence type="ECO:0000256" key="8">
    <source>
        <dbReference type="ARBA" id="ARBA00022741"/>
    </source>
</evidence>
<dbReference type="SMART" id="SM00387">
    <property type="entry name" value="HATPase_c"/>
    <property type="match status" value="1"/>
</dbReference>
<dbReference type="SMART" id="SM00388">
    <property type="entry name" value="HisKA"/>
    <property type="match status" value="1"/>
</dbReference>
<keyword evidence="4" id="KW-1003">Cell membrane</keyword>
<evidence type="ECO:0000256" key="13">
    <source>
        <dbReference type="ARBA" id="ARBA00023136"/>
    </source>
</evidence>
<feature type="transmembrane region" description="Helical" evidence="14">
    <location>
        <begin position="149"/>
        <end position="170"/>
    </location>
</feature>
<dbReference type="InterPro" id="IPR003661">
    <property type="entry name" value="HisK_dim/P_dom"/>
</dbReference>
<dbReference type="GO" id="GO:0005524">
    <property type="term" value="F:ATP binding"/>
    <property type="evidence" value="ECO:0007669"/>
    <property type="project" value="UniProtKB-KW"/>
</dbReference>
<dbReference type="InterPro" id="IPR005467">
    <property type="entry name" value="His_kinase_dom"/>
</dbReference>
<keyword evidence="7 14" id="KW-0812">Transmembrane</keyword>
<dbReference type="EMBL" id="LWQT01000098">
    <property type="protein sequence ID" value="OAN45693.1"/>
    <property type="molecule type" value="Genomic_DNA"/>
</dbReference>
<evidence type="ECO:0000256" key="14">
    <source>
        <dbReference type="SAM" id="Phobius"/>
    </source>
</evidence>
<dbReference type="PROSITE" id="PS50109">
    <property type="entry name" value="HIS_KIN"/>
    <property type="match status" value="1"/>
</dbReference>
<dbReference type="Gene3D" id="1.10.287.130">
    <property type="match status" value="1"/>
</dbReference>
<evidence type="ECO:0000256" key="2">
    <source>
        <dbReference type="ARBA" id="ARBA00004651"/>
    </source>
</evidence>
<name>A0A178MCD4_9PROT</name>
<keyword evidence="5" id="KW-0597">Phosphoprotein</keyword>
<keyword evidence="11 14" id="KW-1133">Transmembrane helix</keyword>
<keyword evidence="9" id="KW-0418">Kinase</keyword>
<evidence type="ECO:0000313" key="18">
    <source>
        <dbReference type="Proteomes" id="UP000078428"/>
    </source>
</evidence>
<evidence type="ECO:0000313" key="16">
    <source>
        <dbReference type="EMBL" id="OAN45693.1"/>
    </source>
</evidence>
<feature type="transmembrane region" description="Helical" evidence="14">
    <location>
        <begin position="35"/>
        <end position="55"/>
    </location>
</feature>
<accession>A0A178MCD4</accession>
<dbReference type="InterPro" id="IPR003594">
    <property type="entry name" value="HATPase_dom"/>
</dbReference>
<protein>
    <recommendedName>
        <fullName evidence="3">histidine kinase</fullName>
        <ecNumber evidence="3">2.7.13.3</ecNumber>
    </recommendedName>
</protein>
<evidence type="ECO:0000313" key="17">
    <source>
        <dbReference type="EMBL" id="OAN45715.1"/>
    </source>
</evidence>
<evidence type="ECO:0000256" key="5">
    <source>
        <dbReference type="ARBA" id="ARBA00022553"/>
    </source>
</evidence>
<dbReference type="Proteomes" id="UP000078428">
    <property type="component" value="Unassembled WGS sequence"/>
</dbReference>
<dbReference type="InterPro" id="IPR007895">
    <property type="entry name" value="MASE1"/>
</dbReference>
<dbReference type="PRINTS" id="PR00344">
    <property type="entry name" value="BCTRLSENSOR"/>
</dbReference>
<evidence type="ECO:0000256" key="7">
    <source>
        <dbReference type="ARBA" id="ARBA00022692"/>
    </source>
</evidence>
<comment type="subcellular location">
    <subcellularLocation>
        <location evidence="2">Cell membrane</location>
        <topology evidence="2">Multi-pass membrane protein</topology>
    </subcellularLocation>
</comment>
<dbReference type="GO" id="GO:0000155">
    <property type="term" value="F:phosphorelay sensor kinase activity"/>
    <property type="evidence" value="ECO:0007669"/>
    <property type="project" value="InterPro"/>
</dbReference>
<feature type="transmembrane region" description="Helical" evidence="14">
    <location>
        <begin position="6"/>
        <end position="23"/>
    </location>
</feature>
<dbReference type="CDD" id="cd00082">
    <property type="entry name" value="HisKA"/>
    <property type="match status" value="1"/>
</dbReference>
<dbReference type="InterPro" id="IPR036097">
    <property type="entry name" value="HisK_dim/P_sf"/>
</dbReference>
<dbReference type="EMBL" id="LWQT01000098">
    <property type="protein sequence ID" value="OAN45715.1"/>
    <property type="molecule type" value="Genomic_DNA"/>
</dbReference>
<dbReference type="PANTHER" id="PTHR43065:SF10">
    <property type="entry name" value="PEROXIDE STRESS-ACTIVATED HISTIDINE KINASE MAK3"/>
    <property type="match status" value="1"/>
</dbReference>
<evidence type="ECO:0000256" key="6">
    <source>
        <dbReference type="ARBA" id="ARBA00022679"/>
    </source>
</evidence>
<dbReference type="AlphaFoldDB" id="A0A178MCD4"/>
<evidence type="ECO:0000256" key="4">
    <source>
        <dbReference type="ARBA" id="ARBA00022475"/>
    </source>
</evidence>
<evidence type="ECO:0000259" key="15">
    <source>
        <dbReference type="PROSITE" id="PS50109"/>
    </source>
</evidence>
<feature type="transmembrane region" description="Helical" evidence="14">
    <location>
        <begin position="182"/>
        <end position="200"/>
    </location>
</feature>
<keyword evidence="8" id="KW-0547">Nucleotide-binding</keyword>
<dbReference type="PANTHER" id="PTHR43065">
    <property type="entry name" value="SENSOR HISTIDINE KINASE"/>
    <property type="match status" value="1"/>
</dbReference>
<comment type="catalytic activity">
    <reaction evidence="1">
        <text>ATP + protein L-histidine = ADP + protein N-phospho-L-histidine.</text>
        <dbReference type="EC" id="2.7.13.3"/>
    </reaction>
</comment>
<keyword evidence="6" id="KW-0808">Transferase</keyword>
<evidence type="ECO:0000256" key="9">
    <source>
        <dbReference type="ARBA" id="ARBA00022777"/>
    </source>
</evidence>
<reference evidence="17 18" key="1">
    <citation type="submission" date="2016-04" db="EMBL/GenBank/DDBJ databases">
        <title>Draft genome sequence of freshwater magnetotactic bacteria Magnetospirillum marisnigri SP-1 and Magnetospirillum moscoviense BB-1.</title>
        <authorList>
            <person name="Koziaeva V."/>
            <person name="Dziuba M.V."/>
            <person name="Ivanov T.M."/>
            <person name="Kuznetsov B."/>
            <person name="Grouzdev D.S."/>
        </authorList>
    </citation>
    <scope>NUCLEOTIDE SEQUENCE [LARGE SCALE GENOMIC DNA]</scope>
    <source>
        <strain evidence="17 18">SP-1</strain>
    </source>
</reference>
<sequence length="525" mass="57316">MRSPPTLRSALVLLVMYLALEYVEHFQTMEPHGMVPWDPSTGIGFAALLMGGWRFAPMVLIGEVVGTHLFCPTTIPLWELLLETAVMMVVWGGAAQFLRRRIRTDLSTFRDLFTVVMVAALAALVHSLLQLEELLALGEITVAKLMPVMAASWIGDMVGVMVVTSAILVLRDGIRLPPRAMLLEIAVQTLLVGAILVLNIQRMSEGGLQLFFLLFLPAIWVASRFGLTGAVLINMVMQIGIAFAFVAVVSNVQAITAYQFRMLSLTVSTLFLGAAVTGRRRAEATLRDHLDRQASYARLSTAGEMAAAMAHEINQPLAAVMNYTRATQRLMTQPDCDPQKVRQALDGVAAQAERAGKIIQSLRDFIGRGELDRHPHAITDLVAEAIELTRIDCDRLAVRMEVVNHLVGTMVMVDAIQIQQVLVNLISNAVDALAERAGRRRQIVITLRGGEDGAVEVSVSDSGPGMSDELAARLYQPFNTTKTSGMGLGLSISRTIIEAHGGRLWLAERGRGGCVFRFTLPRAED</sequence>
<keyword evidence="10" id="KW-0067">ATP-binding</keyword>
<dbReference type="Gene3D" id="3.30.565.10">
    <property type="entry name" value="Histidine kinase-like ATPase, C-terminal domain"/>
    <property type="match status" value="1"/>
</dbReference>
<dbReference type="GO" id="GO:0005886">
    <property type="term" value="C:plasma membrane"/>
    <property type="evidence" value="ECO:0007669"/>
    <property type="project" value="UniProtKB-SubCell"/>
</dbReference>